<dbReference type="EMBL" id="CP013189">
    <property type="protein sequence ID" value="ALO45733.1"/>
    <property type="molecule type" value="Genomic_DNA"/>
</dbReference>
<evidence type="ECO:0000313" key="1">
    <source>
        <dbReference type="EMBL" id="ALO45733.1"/>
    </source>
</evidence>
<keyword evidence="2" id="KW-1185">Reference proteome</keyword>
<evidence type="ECO:0000313" key="2">
    <source>
        <dbReference type="Proteomes" id="UP000065641"/>
    </source>
</evidence>
<dbReference type="STRING" id="1249552.PS2015_1069"/>
<reference evidence="1 2" key="1">
    <citation type="submission" date="2015-11" db="EMBL/GenBank/DDBJ databases">
        <authorList>
            <person name="Zhang Y."/>
            <person name="Guo Z."/>
        </authorList>
    </citation>
    <scope>NUCLEOTIDE SEQUENCE [LARGE SCALE GENOMIC DNA]</scope>
    <source>
        <strain evidence="1 2">KCTC 32221</strain>
    </source>
</reference>
<protein>
    <submittedName>
        <fullName evidence="1">Uncharacterized protein</fullName>
    </submittedName>
</protein>
<sequence length="31" mass="3433">MNFRLKASYFILSLSTLAGARMAEADAVQQE</sequence>
<accession>A0A0S2KC32</accession>
<gene>
    <name evidence="1" type="ORF">PS2015_1069</name>
</gene>
<dbReference type="AlphaFoldDB" id="A0A0S2KC32"/>
<name>A0A0S2KC32_9GAMM</name>
<proteinExistence type="predicted"/>
<dbReference type="Proteomes" id="UP000065641">
    <property type="component" value="Chromosome"/>
</dbReference>
<organism evidence="1 2">
    <name type="scientific">Pseudohongiella spirulinae</name>
    <dbReference type="NCBI Taxonomy" id="1249552"/>
    <lineage>
        <taxon>Bacteria</taxon>
        <taxon>Pseudomonadati</taxon>
        <taxon>Pseudomonadota</taxon>
        <taxon>Gammaproteobacteria</taxon>
        <taxon>Pseudomonadales</taxon>
        <taxon>Pseudohongiellaceae</taxon>
        <taxon>Pseudohongiella</taxon>
    </lineage>
</organism>
<dbReference type="KEGG" id="pspi:PS2015_1069"/>